<evidence type="ECO:0000313" key="3">
    <source>
        <dbReference type="EMBL" id="MFC0406632.1"/>
    </source>
</evidence>
<dbReference type="Pfam" id="PF13229">
    <property type="entry name" value="Beta_helix"/>
    <property type="match status" value="1"/>
</dbReference>
<dbReference type="RefSeq" id="WP_377042305.1">
    <property type="nucleotide sequence ID" value="NZ_JBHLUN010000001.1"/>
</dbReference>
<organism evidence="3 4">
    <name type="scientific">Roseomonas elaeocarpi</name>
    <dbReference type="NCBI Taxonomy" id="907779"/>
    <lineage>
        <taxon>Bacteria</taxon>
        <taxon>Pseudomonadati</taxon>
        <taxon>Pseudomonadota</taxon>
        <taxon>Alphaproteobacteria</taxon>
        <taxon>Acetobacterales</taxon>
        <taxon>Roseomonadaceae</taxon>
        <taxon>Roseomonas</taxon>
    </lineage>
</organism>
<dbReference type="Gene3D" id="2.160.20.10">
    <property type="entry name" value="Single-stranded right-handed beta-helix, Pectin lyase-like"/>
    <property type="match status" value="1"/>
</dbReference>
<dbReference type="PANTHER" id="PTHR36453">
    <property type="entry name" value="SECRETED PROTEIN-RELATED"/>
    <property type="match status" value="1"/>
</dbReference>
<keyword evidence="4" id="KW-1185">Reference proteome</keyword>
<dbReference type="EMBL" id="JBHLUN010000001">
    <property type="protein sequence ID" value="MFC0406632.1"/>
    <property type="molecule type" value="Genomic_DNA"/>
</dbReference>
<feature type="signal peptide" evidence="1">
    <location>
        <begin position="1"/>
        <end position="29"/>
    </location>
</feature>
<dbReference type="InterPro" id="IPR006626">
    <property type="entry name" value="PbH1"/>
</dbReference>
<proteinExistence type="predicted"/>
<feature type="domain" description="Right handed beta helix" evidence="2">
    <location>
        <begin position="126"/>
        <end position="263"/>
    </location>
</feature>
<comment type="caution">
    <text evidence="3">The sequence shown here is derived from an EMBL/GenBank/DDBJ whole genome shotgun (WGS) entry which is preliminary data.</text>
</comment>
<dbReference type="InterPro" id="IPR012334">
    <property type="entry name" value="Pectin_lyas_fold"/>
</dbReference>
<protein>
    <submittedName>
        <fullName evidence="3">Nitrous oxide reductase family maturation protein NosD</fullName>
    </submittedName>
</protein>
<dbReference type="Proteomes" id="UP001589865">
    <property type="component" value="Unassembled WGS sequence"/>
</dbReference>
<dbReference type="InterPro" id="IPR039448">
    <property type="entry name" value="Beta_helix"/>
</dbReference>
<keyword evidence="1" id="KW-0732">Signal</keyword>
<sequence length="496" mass="51640">MPSRAEAVRSLLVLFWTAAVPIMVTAAGAAEAPAEAPPASVTSLTAFHVSPDGDDAAEGSAAHPFATLNRAAEALRGSPVRVVYVAAGTYRPTVSLRLGREHSGVAILAAPEQRPVIEGACLGENSLILLDGADGVTIAGFHFVDSSAEGSLRLRHANRNRVLANRFSRTGTAIVLDASSRNTVSGNWIERSAQSAIEAKDGSDQNLFDSNRVDGTGAPETTGGGFFLHGVNNNRVAHNLVENTRGMGIGVLSWDAATTNIGNVIAYNVVRRANQDAVDSGAIYMLGRSQVDTRARIEGNLVDGAGRPDQHTIGIYLDDSTSGVDVLGNVVRDTGRHAVQIHGGDDNLVTSNLLDLGSSNASAVLFQAAPADTAPANTMRNNVVSGNIIYSASAAPVSFDWIDGGVPDIHGNLYVNPYGAFTSYGPTSDTNPLSGDPGFADPGAGDYSMRERSTAALIGFRGLDLALVGPRRDAAWWSGVQESMQPAADVAGRQCG</sequence>
<feature type="chain" id="PRO_5046515894" evidence="1">
    <location>
        <begin position="30"/>
        <end position="496"/>
    </location>
</feature>
<evidence type="ECO:0000313" key="4">
    <source>
        <dbReference type="Proteomes" id="UP001589865"/>
    </source>
</evidence>
<dbReference type="SMART" id="SM00710">
    <property type="entry name" value="PbH1"/>
    <property type="match status" value="9"/>
</dbReference>
<dbReference type="PANTHER" id="PTHR36453:SF1">
    <property type="entry name" value="RIGHT HANDED BETA HELIX DOMAIN-CONTAINING PROTEIN"/>
    <property type="match status" value="1"/>
</dbReference>
<evidence type="ECO:0000259" key="2">
    <source>
        <dbReference type="Pfam" id="PF13229"/>
    </source>
</evidence>
<accession>A0ABV6JLN6</accession>
<dbReference type="InterPro" id="IPR011050">
    <property type="entry name" value="Pectin_lyase_fold/virulence"/>
</dbReference>
<reference evidence="3 4" key="1">
    <citation type="submission" date="2024-09" db="EMBL/GenBank/DDBJ databases">
        <authorList>
            <person name="Sun Q."/>
            <person name="Mori K."/>
        </authorList>
    </citation>
    <scope>NUCLEOTIDE SEQUENCE [LARGE SCALE GENOMIC DNA]</scope>
    <source>
        <strain evidence="3 4">TBRC 5777</strain>
    </source>
</reference>
<name>A0ABV6JLN6_9PROT</name>
<gene>
    <name evidence="3" type="ORF">ACFFGY_00125</name>
</gene>
<evidence type="ECO:0000256" key="1">
    <source>
        <dbReference type="SAM" id="SignalP"/>
    </source>
</evidence>
<dbReference type="SUPFAM" id="SSF51126">
    <property type="entry name" value="Pectin lyase-like"/>
    <property type="match status" value="1"/>
</dbReference>